<comment type="caution">
    <text evidence="5">The sequence shown here is derived from an EMBL/GenBank/DDBJ whole genome shotgun (WGS) entry which is preliminary data.</text>
</comment>
<proteinExistence type="predicted"/>
<evidence type="ECO:0000259" key="4">
    <source>
        <dbReference type="PROSITE" id="PS50043"/>
    </source>
</evidence>
<dbReference type="PANTHER" id="PTHR44688">
    <property type="entry name" value="DNA-BINDING TRANSCRIPTIONAL ACTIVATOR DEVR_DOSR"/>
    <property type="match status" value="1"/>
</dbReference>
<keyword evidence="1" id="KW-0805">Transcription regulation</keyword>
<protein>
    <submittedName>
        <fullName evidence="5">Helix-turn-helix transcriptional regulator</fullName>
    </submittedName>
</protein>
<dbReference type="Gene3D" id="1.10.10.10">
    <property type="entry name" value="Winged helix-like DNA-binding domain superfamily/Winged helix DNA-binding domain"/>
    <property type="match status" value="1"/>
</dbReference>
<name>A0ABR8XDU5_9BACL</name>
<organism evidence="5 6">
    <name type="scientific">Ureibacillus galli</name>
    <dbReference type="NCBI Taxonomy" id="2762222"/>
    <lineage>
        <taxon>Bacteria</taxon>
        <taxon>Bacillati</taxon>
        <taxon>Bacillota</taxon>
        <taxon>Bacilli</taxon>
        <taxon>Bacillales</taxon>
        <taxon>Caryophanaceae</taxon>
        <taxon>Ureibacillus</taxon>
    </lineage>
</organism>
<evidence type="ECO:0000313" key="6">
    <source>
        <dbReference type="Proteomes" id="UP000640930"/>
    </source>
</evidence>
<dbReference type="CDD" id="cd06170">
    <property type="entry name" value="LuxR_C_like"/>
    <property type="match status" value="1"/>
</dbReference>
<dbReference type="Proteomes" id="UP000640930">
    <property type="component" value="Unassembled WGS sequence"/>
</dbReference>
<dbReference type="SUPFAM" id="SSF46894">
    <property type="entry name" value="C-terminal effector domain of the bipartite response regulators"/>
    <property type="match status" value="1"/>
</dbReference>
<dbReference type="EMBL" id="JACSQA010000018">
    <property type="protein sequence ID" value="MBD8027403.1"/>
    <property type="molecule type" value="Genomic_DNA"/>
</dbReference>
<keyword evidence="6" id="KW-1185">Reference proteome</keyword>
<reference evidence="5 6" key="1">
    <citation type="submission" date="2020-08" db="EMBL/GenBank/DDBJ databases">
        <title>A Genomic Blueprint of the Chicken Gut Microbiome.</title>
        <authorList>
            <person name="Gilroy R."/>
            <person name="Ravi A."/>
            <person name="Getino M."/>
            <person name="Pursley I."/>
            <person name="Horton D.L."/>
            <person name="Alikhan N.-F."/>
            <person name="Baker D."/>
            <person name="Gharbi K."/>
            <person name="Hall N."/>
            <person name="Watson M."/>
            <person name="Adriaenssens E.M."/>
            <person name="Foster-Nyarko E."/>
            <person name="Jarju S."/>
            <person name="Secka A."/>
            <person name="Antonio M."/>
            <person name="Oren A."/>
            <person name="Chaudhuri R."/>
            <person name="La Ragione R.M."/>
            <person name="Hildebrand F."/>
            <person name="Pallen M.J."/>
        </authorList>
    </citation>
    <scope>NUCLEOTIDE SEQUENCE [LARGE SCALE GENOMIC DNA]</scope>
    <source>
        <strain evidence="5 6">Re31</strain>
    </source>
</reference>
<dbReference type="Pfam" id="PF00196">
    <property type="entry name" value="GerE"/>
    <property type="match status" value="1"/>
</dbReference>
<evidence type="ECO:0000256" key="3">
    <source>
        <dbReference type="ARBA" id="ARBA00023163"/>
    </source>
</evidence>
<dbReference type="InterPro" id="IPR000792">
    <property type="entry name" value="Tscrpt_reg_LuxR_C"/>
</dbReference>
<dbReference type="InterPro" id="IPR016032">
    <property type="entry name" value="Sig_transdc_resp-reg_C-effctor"/>
</dbReference>
<dbReference type="InterPro" id="IPR036388">
    <property type="entry name" value="WH-like_DNA-bd_sf"/>
</dbReference>
<dbReference type="PANTHER" id="PTHR44688:SF16">
    <property type="entry name" value="DNA-BINDING TRANSCRIPTIONAL ACTIVATOR DEVR_DOSR"/>
    <property type="match status" value="1"/>
</dbReference>
<dbReference type="RefSeq" id="WP_191707840.1">
    <property type="nucleotide sequence ID" value="NZ_JACSQA010000018.1"/>
</dbReference>
<evidence type="ECO:0000313" key="5">
    <source>
        <dbReference type="EMBL" id="MBD8027403.1"/>
    </source>
</evidence>
<gene>
    <name evidence="5" type="ORF">H9636_12135</name>
</gene>
<feature type="domain" description="HTH luxR-type" evidence="4">
    <location>
        <begin position="163"/>
        <end position="228"/>
    </location>
</feature>
<dbReference type="PROSITE" id="PS50043">
    <property type="entry name" value="HTH_LUXR_2"/>
    <property type="match status" value="1"/>
</dbReference>
<dbReference type="PRINTS" id="PR00038">
    <property type="entry name" value="HTHLUXR"/>
</dbReference>
<keyword evidence="3" id="KW-0804">Transcription</keyword>
<evidence type="ECO:0000256" key="1">
    <source>
        <dbReference type="ARBA" id="ARBA00023015"/>
    </source>
</evidence>
<accession>A0ABR8XDU5</accession>
<keyword evidence="2" id="KW-0238">DNA-binding</keyword>
<sequence>MQITSWSIKEQLKRGSHLQTQEEQICHILLTLEQLLYSEKLSFFRYSPVGYVGEGIAELEKGQLHSLTHIRDDIRSLPVIKKVVDNQRPVYYTGQEIITLISSRYQREVPLKGLLVVPIVVNFMTIAYICSEFIESAYEIEQSILEQLTLFGNLAGEMLVQSQTASHPKLSPRENEIMRALTNGYSTKELTNILCLSESTIKQYIKSALIKLGAKNRAHAVSIFLAQKL</sequence>
<dbReference type="SMART" id="SM00421">
    <property type="entry name" value="HTH_LUXR"/>
    <property type="match status" value="1"/>
</dbReference>
<evidence type="ECO:0000256" key="2">
    <source>
        <dbReference type="ARBA" id="ARBA00023125"/>
    </source>
</evidence>